<accession>A0A412IR82</accession>
<feature type="domain" description="RCK C-terminal" evidence="8">
    <location>
        <begin position="160"/>
        <end position="249"/>
    </location>
</feature>
<evidence type="ECO:0000313" key="10">
    <source>
        <dbReference type="Proteomes" id="UP000283295"/>
    </source>
</evidence>
<dbReference type="Pfam" id="PF02254">
    <property type="entry name" value="TrkA_N"/>
    <property type="match status" value="2"/>
</dbReference>
<keyword evidence="6" id="KW-0406">Ion transport</keyword>
<evidence type="ECO:0000256" key="6">
    <source>
        <dbReference type="ARBA" id="ARBA00023065"/>
    </source>
</evidence>
<sequence>MKIFKEDRPVFGSKSSKKTGLKIIIVGCGKVGVAILKQLANEGHDITIIDKDPQKVATYSNQYDVMGVVGNGANHSVQLEAGIQNADLIAAVTSSDELNILCCTIAKQVGDCATIARLRDPDYSKEASYLREKLGLTMIINPELETAIEVSRVLYLPTALEINSFAHGQAEMTRIKIPEKNVLDNKSIADLGKDLANKQKPINILIAAVERAGEFYIPSGDFVLKAGDIMSCVGTRPMSRKFMEHIGFKTARVKDTMIIGGGNVAYYLAGQLVNMGISVKIIEESKKRCEELSVLLPKAIIINGDGTDQEILNEEGLAETESFVSLTGIDEENILLTLHARKHSNAKTITKINRSNFREVINSLDLGSVVYPCSITAESIVAYVRAKQNSNSNNIETLYHMFDSRAEAIEFRVDVKSEVTDIPLKDLKLKKNLLIAFINRNGSILLPTGQDSIQIGDTAMIVTTETGFTDIRDILA</sequence>
<dbReference type="InterPro" id="IPR050721">
    <property type="entry name" value="Trk_Ktr_HKT_K-transport"/>
</dbReference>
<dbReference type="GO" id="GO:0015079">
    <property type="term" value="F:potassium ion transmembrane transporter activity"/>
    <property type="evidence" value="ECO:0007669"/>
    <property type="project" value="InterPro"/>
</dbReference>
<gene>
    <name evidence="9" type="ORF">DWX94_08480</name>
</gene>
<dbReference type="PROSITE" id="PS51201">
    <property type="entry name" value="RCK_N"/>
    <property type="match status" value="2"/>
</dbReference>
<evidence type="ECO:0000259" key="7">
    <source>
        <dbReference type="PROSITE" id="PS51201"/>
    </source>
</evidence>
<dbReference type="InterPro" id="IPR006036">
    <property type="entry name" value="K_uptake_TrkA"/>
</dbReference>
<dbReference type="Gene3D" id="3.30.70.1450">
    <property type="entry name" value="Regulator of K+ conductance, C-terminal domain"/>
    <property type="match status" value="2"/>
</dbReference>
<dbReference type="Proteomes" id="UP000283295">
    <property type="component" value="Unassembled WGS sequence"/>
</dbReference>
<evidence type="ECO:0000313" key="9">
    <source>
        <dbReference type="EMBL" id="RGS41454.1"/>
    </source>
</evidence>
<name>A0A412IR82_9FIRM</name>
<comment type="caution">
    <text evidence="9">The sequence shown here is derived from an EMBL/GenBank/DDBJ whole genome shotgun (WGS) entry which is preliminary data.</text>
</comment>
<organism evidence="9 10">
    <name type="scientific">Coprococcus eutactus</name>
    <dbReference type="NCBI Taxonomy" id="33043"/>
    <lineage>
        <taxon>Bacteria</taxon>
        <taxon>Bacillati</taxon>
        <taxon>Bacillota</taxon>
        <taxon>Clostridia</taxon>
        <taxon>Lachnospirales</taxon>
        <taxon>Lachnospiraceae</taxon>
        <taxon>Coprococcus</taxon>
    </lineage>
</organism>
<dbReference type="SUPFAM" id="SSF51735">
    <property type="entry name" value="NAD(P)-binding Rossmann-fold domains"/>
    <property type="match status" value="2"/>
</dbReference>
<dbReference type="EMBL" id="QRVK01000019">
    <property type="protein sequence ID" value="RGS41454.1"/>
    <property type="molecule type" value="Genomic_DNA"/>
</dbReference>
<dbReference type="NCBIfam" id="NF007039">
    <property type="entry name" value="PRK09496.3-2"/>
    <property type="match status" value="1"/>
</dbReference>
<feature type="domain" description="RCK C-terminal" evidence="8">
    <location>
        <begin position="393"/>
        <end position="476"/>
    </location>
</feature>
<dbReference type="InterPro" id="IPR006037">
    <property type="entry name" value="RCK_C"/>
</dbReference>
<evidence type="ECO:0000256" key="5">
    <source>
        <dbReference type="ARBA" id="ARBA00023027"/>
    </source>
</evidence>
<protein>
    <recommendedName>
        <fullName evidence="1">Trk system potassium uptake protein TrkA</fullName>
    </recommendedName>
</protein>
<dbReference type="InterPro" id="IPR036291">
    <property type="entry name" value="NAD(P)-bd_dom_sf"/>
</dbReference>
<evidence type="ECO:0000256" key="2">
    <source>
        <dbReference type="ARBA" id="ARBA00022448"/>
    </source>
</evidence>
<dbReference type="Gene3D" id="3.40.50.720">
    <property type="entry name" value="NAD(P)-binding Rossmann-like Domain"/>
    <property type="match status" value="2"/>
</dbReference>
<feature type="domain" description="RCK N-terminal" evidence="7">
    <location>
        <begin position="20"/>
        <end position="140"/>
    </location>
</feature>
<dbReference type="PRINTS" id="PR00335">
    <property type="entry name" value="KUPTAKETRKA"/>
</dbReference>
<keyword evidence="4" id="KW-0630">Potassium</keyword>
<reference evidence="9 10" key="1">
    <citation type="submission" date="2018-08" db="EMBL/GenBank/DDBJ databases">
        <title>A genome reference for cultivated species of the human gut microbiota.</title>
        <authorList>
            <person name="Zou Y."/>
            <person name="Xue W."/>
            <person name="Luo G."/>
        </authorList>
    </citation>
    <scope>NUCLEOTIDE SEQUENCE [LARGE SCALE GENOMIC DNA]</scope>
    <source>
        <strain evidence="9 10">AF22-21</strain>
    </source>
</reference>
<feature type="domain" description="RCK N-terminal" evidence="7">
    <location>
        <begin position="253"/>
        <end position="376"/>
    </location>
</feature>
<dbReference type="NCBIfam" id="NF007031">
    <property type="entry name" value="PRK09496.1-2"/>
    <property type="match status" value="1"/>
</dbReference>
<dbReference type="PANTHER" id="PTHR43833">
    <property type="entry name" value="POTASSIUM CHANNEL PROTEIN 2-RELATED-RELATED"/>
    <property type="match status" value="1"/>
</dbReference>
<dbReference type="SUPFAM" id="SSF116726">
    <property type="entry name" value="TrkA C-terminal domain-like"/>
    <property type="match status" value="2"/>
</dbReference>
<dbReference type="InterPro" id="IPR003148">
    <property type="entry name" value="RCK_N"/>
</dbReference>
<proteinExistence type="predicted"/>
<dbReference type="GO" id="GO:0005886">
    <property type="term" value="C:plasma membrane"/>
    <property type="evidence" value="ECO:0007669"/>
    <property type="project" value="InterPro"/>
</dbReference>
<dbReference type="NCBIfam" id="NF007033">
    <property type="entry name" value="PRK09496.1-5"/>
    <property type="match status" value="1"/>
</dbReference>
<dbReference type="PANTHER" id="PTHR43833:SF5">
    <property type="entry name" value="TRK SYSTEM POTASSIUM UPTAKE PROTEIN TRKA"/>
    <property type="match status" value="1"/>
</dbReference>
<dbReference type="RefSeq" id="WP_004851402.1">
    <property type="nucleotide sequence ID" value="NZ_CABIWG010000009.1"/>
</dbReference>
<dbReference type="PROSITE" id="PS51202">
    <property type="entry name" value="RCK_C"/>
    <property type="match status" value="2"/>
</dbReference>
<dbReference type="OrthoDB" id="9775180at2"/>
<dbReference type="Pfam" id="PF02080">
    <property type="entry name" value="TrkA_C"/>
    <property type="match status" value="2"/>
</dbReference>
<evidence type="ECO:0000256" key="3">
    <source>
        <dbReference type="ARBA" id="ARBA00022538"/>
    </source>
</evidence>
<keyword evidence="5" id="KW-0520">NAD</keyword>
<dbReference type="AlphaFoldDB" id="A0A412IR82"/>
<dbReference type="InterPro" id="IPR036721">
    <property type="entry name" value="RCK_C_sf"/>
</dbReference>
<evidence type="ECO:0000256" key="1">
    <source>
        <dbReference type="ARBA" id="ARBA00017378"/>
    </source>
</evidence>
<evidence type="ECO:0000256" key="4">
    <source>
        <dbReference type="ARBA" id="ARBA00022958"/>
    </source>
</evidence>
<evidence type="ECO:0000259" key="8">
    <source>
        <dbReference type="PROSITE" id="PS51202"/>
    </source>
</evidence>
<keyword evidence="3" id="KW-0633">Potassium transport</keyword>
<keyword evidence="2" id="KW-0813">Transport</keyword>
<dbReference type="GeneID" id="92831394"/>